<evidence type="ECO:0000256" key="6">
    <source>
        <dbReference type="ARBA" id="ARBA00022807"/>
    </source>
</evidence>
<organism evidence="9 11">
    <name type="scientific">Rotaria magnacalcarata</name>
    <dbReference type="NCBI Taxonomy" id="392030"/>
    <lineage>
        <taxon>Eukaryota</taxon>
        <taxon>Metazoa</taxon>
        <taxon>Spiralia</taxon>
        <taxon>Gnathifera</taxon>
        <taxon>Rotifera</taxon>
        <taxon>Eurotatoria</taxon>
        <taxon>Bdelloidea</taxon>
        <taxon>Philodinida</taxon>
        <taxon>Philodinidae</taxon>
        <taxon>Rotaria</taxon>
    </lineage>
</organism>
<dbReference type="Proteomes" id="UP000663866">
    <property type="component" value="Unassembled WGS sequence"/>
</dbReference>
<dbReference type="EMBL" id="CAJNRF010013268">
    <property type="protein sequence ID" value="CAF2147212.1"/>
    <property type="molecule type" value="Genomic_DNA"/>
</dbReference>
<feature type="domain" description="DUF3638" evidence="7">
    <location>
        <begin position="628"/>
        <end position="842"/>
    </location>
</feature>
<keyword evidence="4" id="KW-0833">Ubl conjugation pathway</keyword>
<proteinExistence type="predicted"/>
<dbReference type="GO" id="GO:0006508">
    <property type="term" value="P:proteolysis"/>
    <property type="evidence" value="ECO:0007669"/>
    <property type="project" value="UniProtKB-KW"/>
</dbReference>
<name>A0A816XH40_9BILA</name>
<evidence type="ECO:0000313" key="12">
    <source>
        <dbReference type="Proteomes" id="UP000663866"/>
    </source>
</evidence>
<dbReference type="PANTHER" id="PTHR13367:SF33">
    <property type="entry name" value="P-LOOP CONTAINING NUCLEOSIDE TRIPHOSPHATE HYDROLASE PROTEIN"/>
    <property type="match status" value="1"/>
</dbReference>
<dbReference type="InterPro" id="IPR022105">
    <property type="entry name" value="DUF3645"/>
</dbReference>
<dbReference type="PANTHER" id="PTHR13367">
    <property type="entry name" value="UBIQUITIN THIOESTERASE"/>
    <property type="match status" value="1"/>
</dbReference>
<feature type="domain" description="DUF3645" evidence="8">
    <location>
        <begin position="911"/>
        <end position="940"/>
    </location>
</feature>
<evidence type="ECO:0000256" key="5">
    <source>
        <dbReference type="ARBA" id="ARBA00022801"/>
    </source>
</evidence>
<sequence>MSFSRQYFVFILNDRLQILQSTDSPTGWLYLALLHAMTSHPLPDHYTGMTGMERAFQLLNSAGCWSDQPFDELSLNILGEIASISPKVNYYPEHLTCTEKIDWNSNGIPYSMQHFGYYLIAKKLIDSSQLFNFMYPSVKTNKIPEVFQVKMHNEMLLKKLYWDYRDSYNPTARLSAEMEKDILRATSIKLYRQTLKDCSNITNYSAVRLVDDLYKNGNVNLTSCSTQNWLPLCQWLTKGSQLKALWVGLLQLADRFKREAAGKNTDDIQRFECLLKFLHYISDRCQIKPYYLQMLKTTLNVSKISFAFLTFPPFVSYTNIEQIPIVKTFIPRGECCDLCQNTLSIAELDRCWRENCEHPNVDGMAKSTEKYANNKLLKSSGCNLKLRLFLECVQSLICSVPIKQFDIKVSCSAQNFVTESLKDHYRIQMKIRNKTIEPELLQSAKHKFHQFNTYSFNQPTKSIRKTNRQKEFPQGIFPSINNKNNRPSEITNYFKKQLSESWNKLLLDDEYEKENPSTEEITQHLDLFRHESTKLYNEFSKSITLSNEQLFEAGLLFRITPTVLISLLLEKDLDPENVSSFKLTNNQYTILGGIIVNWTLEQQMERALHFATHNKREDFRNEVSHIPHSNWKPSEHIPWLVLELEMNITIREIQIKVANHMMQPNMRVDNSTVQNIVTQMNMGEGKTSVILPMLAVYLSSSNLSLARIIVLKSLFPTNYQLLRYKLGGLLNRRIFPFACRRDMNFKDQQINQIFERFKHGLRNCDIILTTPEDILSFDLLTIDKCRRKQFNVGRSMLTVQQWLKTYARDVLDESDEILHVKYQLIYTVGAQQQVHTGAKRCRNYHRKDKQIILSFILKPNSSIDDLNNNFSDHQIQLFLILRGLLLSDVLFIALKKRHRVNYGINSNHHFKRLMAVPFRAKDVASDRTEFGHPDVALILTHLSYYSSVLNDQQLLKCFHRLSEEKDPTLIYDQWISYDEKDQISSSIQEWKSVNLRHNQQRIHFLFPTFRNNIGTNDTQLLLPVHICQNDLPELQKTDAIVVNNLLKSENENYQTLAMNTTSKDILHQIVNYHQSINVILDVGGLFTDGTNREIAMEWLKISHKMKIHYVVYFDADRIYVCDRQYHHYPFATSPACERLDSCIFYLDDIHTRGTDFKFPVTFKAALTLGNGLTKDRFVQAAMRMRKLGSGHSLAFWSSYEVHQQIMKLKRKKENTNNFINVIDILRWVYENTQQATWDGLNLWASQSLTFQRIFSAFRNIQWNNHQQIFTDELMERLAKECLEPEIIELKHMYGSPRVAKTLFDIYHARYQQINHNLLTDIQEEVLKRLIEYGGKKLRLSQLLDEEQQKELEKDLEKEHQLVERPSSVIEHESMLHRELDRLCDTDGLMLKLDEFPTVFRRLPYAFIDTTFSTICQSDSRPDNFWVSTEFQRVIATQEKSLNPFLRPPRWIIIYRNQHLIFLSSQEANHLIGRLKNLYYIQKSDEPPVTTVRLILPRTRRGQSILVNNTMLTTSPLNKFPSLDNSWRIPFKWLAQLFVFNGTLYFENVEEQRAYCQLLSLCPKPRTEEEEEAFEKGWIDMNGFVSNPKHRRQLQMNQGQFNANPIRFVKQLIENRNKSHASILSYVGSIILNSRKLSFN</sequence>
<dbReference type="SUPFAM" id="SSF52540">
    <property type="entry name" value="P-loop containing nucleoside triphosphate hydrolases"/>
    <property type="match status" value="1"/>
</dbReference>
<dbReference type="InterPro" id="IPR022099">
    <property type="entry name" value="DUF3638"/>
</dbReference>
<evidence type="ECO:0000256" key="3">
    <source>
        <dbReference type="ARBA" id="ARBA00022670"/>
    </source>
</evidence>
<evidence type="ECO:0000259" key="8">
    <source>
        <dbReference type="Pfam" id="PF12359"/>
    </source>
</evidence>
<accession>A0A816XH40</accession>
<evidence type="ECO:0000259" key="7">
    <source>
        <dbReference type="Pfam" id="PF12340"/>
    </source>
</evidence>
<comment type="caution">
    <text evidence="9">The sequence shown here is derived from an EMBL/GenBank/DDBJ whole genome shotgun (WGS) entry which is preliminary data.</text>
</comment>
<evidence type="ECO:0000256" key="4">
    <source>
        <dbReference type="ARBA" id="ARBA00022786"/>
    </source>
</evidence>
<dbReference type="Pfam" id="PF12340">
    <property type="entry name" value="DUF3638"/>
    <property type="match status" value="1"/>
</dbReference>
<comment type="catalytic activity">
    <reaction evidence="1">
        <text>Thiol-dependent hydrolysis of ester, thioester, amide, peptide and isopeptide bonds formed by the C-terminal Gly of ubiquitin (a 76-residue protein attached to proteins as an intracellular targeting signal).</text>
        <dbReference type="EC" id="3.4.19.12"/>
    </reaction>
</comment>
<evidence type="ECO:0000256" key="1">
    <source>
        <dbReference type="ARBA" id="ARBA00000707"/>
    </source>
</evidence>
<reference evidence="9" key="1">
    <citation type="submission" date="2021-02" db="EMBL/GenBank/DDBJ databases">
        <authorList>
            <person name="Nowell W R."/>
        </authorList>
    </citation>
    <scope>NUCLEOTIDE SEQUENCE</scope>
</reference>
<evidence type="ECO:0000256" key="2">
    <source>
        <dbReference type="ARBA" id="ARBA00012759"/>
    </source>
</evidence>
<gene>
    <name evidence="10" type="ORF">OVN521_LOCUS20094</name>
    <name evidence="9" type="ORF">WKI299_LOCUS29547</name>
</gene>
<dbReference type="InterPro" id="IPR027417">
    <property type="entry name" value="P-loop_NTPase"/>
</dbReference>
<keyword evidence="12" id="KW-1185">Reference proteome</keyword>
<protein>
    <recommendedName>
        <fullName evidence="2">ubiquitinyl hydrolase 1</fullName>
        <ecNumber evidence="2">3.4.19.12</ecNumber>
    </recommendedName>
</protein>
<dbReference type="InterPro" id="IPR051346">
    <property type="entry name" value="OTU_Deubiquitinase"/>
</dbReference>
<evidence type="ECO:0000313" key="10">
    <source>
        <dbReference type="EMBL" id="CAF4086393.1"/>
    </source>
</evidence>
<keyword evidence="5" id="KW-0378">Hydrolase</keyword>
<dbReference type="Pfam" id="PF12359">
    <property type="entry name" value="DUF3645"/>
    <property type="match status" value="1"/>
</dbReference>
<keyword evidence="3" id="KW-0645">Protease</keyword>
<keyword evidence="6" id="KW-0788">Thiol protease</keyword>
<dbReference type="EC" id="3.4.19.12" evidence="2"/>
<evidence type="ECO:0000313" key="11">
    <source>
        <dbReference type="Proteomes" id="UP000663856"/>
    </source>
</evidence>
<dbReference type="EMBL" id="CAJOBG010003907">
    <property type="protein sequence ID" value="CAF4086393.1"/>
    <property type="molecule type" value="Genomic_DNA"/>
</dbReference>
<dbReference type="GO" id="GO:0004843">
    <property type="term" value="F:cysteine-type deubiquitinase activity"/>
    <property type="evidence" value="ECO:0007669"/>
    <property type="project" value="UniProtKB-EC"/>
</dbReference>
<evidence type="ECO:0000313" key="9">
    <source>
        <dbReference type="EMBL" id="CAF2147212.1"/>
    </source>
</evidence>
<dbReference type="Proteomes" id="UP000663856">
    <property type="component" value="Unassembled WGS sequence"/>
</dbReference>